<keyword evidence="3" id="KW-1185">Reference proteome</keyword>
<evidence type="ECO:0000313" key="2">
    <source>
        <dbReference type="EMBL" id="NML16849.1"/>
    </source>
</evidence>
<evidence type="ECO:0000259" key="1">
    <source>
        <dbReference type="Pfam" id="PF01272"/>
    </source>
</evidence>
<gene>
    <name evidence="2" type="ORF">HHL10_17860</name>
</gene>
<dbReference type="AlphaFoldDB" id="A0A848FES7"/>
<protein>
    <submittedName>
        <fullName evidence="2">Transcription elongation factor GreAB</fullName>
    </submittedName>
</protein>
<dbReference type="GO" id="GO:0003677">
    <property type="term" value="F:DNA binding"/>
    <property type="evidence" value="ECO:0007669"/>
    <property type="project" value="InterPro"/>
</dbReference>
<reference evidence="2 3" key="1">
    <citation type="submission" date="2020-04" db="EMBL/GenBank/DDBJ databases">
        <title>Azohydromonas sp. isolated from soil.</title>
        <authorList>
            <person name="Dahal R.H."/>
        </authorList>
    </citation>
    <scope>NUCLEOTIDE SEQUENCE [LARGE SCALE GENOMIC DNA]</scope>
    <source>
        <strain evidence="2 3">G-1-1-14</strain>
    </source>
</reference>
<dbReference type="GO" id="GO:0032784">
    <property type="term" value="P:regulation of DNA-templated transcription elongation"/>
    <property type="evidence" value="ECO:0007669"/>
    <property type="project" value="InterPro"/>
</dbReference>
<dbReference type="Pfam" id="PF01272">
    <property type="entry name" value="GreA_GreB"/>
    <property type="match status" value="1"/>
</dbReference>
<dbReference type="PANTHER" id="PTHR30437:SF5">
    <property type="entry name" value="REGULATOR OF NUCLEOSIDE DIPHOSPHATE KINASE"/>
    <property type="match status" value="1"/>
</dbReference>
<dbReference type="GO" id="GO:0006354">
    <property type="term" value="P:DNA-templated transcription elongation"/>
    <property type="evidence" value="ECO:0007669"/>
    <property type="project" value="TreeGrafter"/>
</dbReference>
<feature type="domain" description="Transcription elongation factor GreA/GreB C-terminal" evidence="1">
    <location>
        <begin position="54"/>
        <end position="129"/>
    </location>
</feature>
<organism evidence="2 3">
    <name type="scientific">Azohydromonas caseinilytica</name>
    <dbReference type="NCBI Taxonomy" id="2728836"/>
    <lineage>
        <taxon>Bacteria</taxon>
        <taxon>Pseudomonadati</taxon>
        <taxon>Pseudomonadota</taxon>
        <taxon>Betaproteobacteria</taxon>
        <taxon>Burkholderiales</taxon>
        <taxon>Sphaerotilaceae</taxon>
        <taxon>Azohydromonas</taxon>
    </lineage>
</organism>
<dbReference type="InterPro" id="IPR001437">
    <property type="entry name" value="Tscrpt_elong_fac_GreA/B_C"/>
</dbReference>
<dbReference type="GO" id="GO:0070063">
    <property type="term" value="F:RNA polymerase binding"/>
    <property type="evidence" value="ECO:0007669"/>
    <property type="project" value="InterPro"/>
</dbReference>
<name>A0A848FES7_9BURK</name>
<dbReference type="EMBL" id="JABBFW010000013">
    <property type="protein sequence ID" value="NML16849.1"/>
    <property type="molecule type" value="Genomic_DNA"/>
</dbReference>
<dbReference type="Gene3D" id="3.10.50.30">
    <property type="entry name" value="Transcription elongation factor, GreA/GreB, C-terminal domain"/>
    <property type="match status" value="1"/>
</dbReference>
<evidence type="ECO:0000313" key="3">
    <source>
        <dbReference type="Proteomes" id="UP000574067"/>
    </source>
</evidence>
<keyword evidence="2" id="KW-0648">Protein biosynthesis</keyword>
<dbReference type="InterPro" id="IPR023459">
    <property type="entry name" value="Tscrpt_elong_fac_GreA/B_fam"/>
</dbReference>
<comment type="caution">
    <text evidence="2">The sequence shown here is derived from an EMBL/GenBank/DDBJ whole genome shotgun (WGS) entry which is preliminary data.</text>
</comment>
<dbReference type="Proteomes" id="UP000574067">
    <property type="component" value="Unassembled WGS sequence"/>
</dbReference>
<keyword evidence="2" id="KW-0251">Elongation factor</keyword>
<proteinExistence type="predicted"/>
<dbReference type="PANTHER" id="PTHR30437">
    <property type="entry name" value="TRANSCRIPTION ELONGATION FACTOR GREA"/>
    <property type="match status" value="1"/>
</dbReference>
<dbReference type="GO" id="GO:0003746">
    <property type="term" value="F:translation elongation factor activity"/>
    <property type="evidence" value="ECO:0007669"/>
    <property type="project" value="UniProtKB-KW"/>
</dbReference>
<dbReference type="RefSeq" id="WP_169161752.1">
    <property type="nucleotide sequence ID" value="NZ_JABBFW010000013.1"/>
</dbReference>
<sequence>MEVFAHEERTLTVLDHTRLLELVPDDRRRLDPRLADPVEELLDNAALVPSRDIPPDVVTMRSKVVLQDLATSDTHALTLGYPGDARAGEGIVSVLSPAGASLLGLRVGSVARWTAPDGREHAAQVIAIHFQPEASGDYTL</sequence>
<dbReference type="SUPFAM" id="SSF54534">
    <property type="entry name" value="FKBP-like"/>
    <property type="match status" value="1"/>
</dbReference>
<accession>A0A848FES7</accession>
<dbReference type="InterPro" id="IPR036953">
    <property type="entry name" value="GreA/GreB_C_sf"/>
</dbReference>